<dbReference type="EMBL" id="CAWUPB010001195">
    <property type="protein sequence ID" value="CAK7355594.1"/>
    <property type="molecule type" value="Genomic_DNA"/>
</dbReference>
<evidence type="ECO:0000313" key="4">
    <source>
        <dbReference type="Proteomes" id="UP001314170"/>
    </source>
</evidence>
<feature type="compositionally biased region" description="Pro residues" evidence="2">
    <location>
        <begin position="11"/>
        <end position="22"/>
    </location>
</feature>
<dbReference type="Proteomes" id="UP001314170">
    <property type="component" value="Unassembled WGS sequence"/>
</dbReference>
<name>A0AAV1SSB4_9ROSI</name>
<proteinExistence type="predicted"/>
<dbReference type="PANTHER" id="PTHR45868:SF35">
    <property type="entry name" value="HYDROXYPROLINE-RICH GLYCOPROTEIN FAMILY PROTEIN"/>
    <property type="match status" value="1"/>
</dbReference>
<dbReference type="GO" id="GO:0046872">
    <property type="term" value="F:metal ion binding"/>
    <property type="evidence" value="ECO:0007669"/>
    <property type="project" value="UniProtKB-KW"/>
</dbReference>
<dbReference type="Gene3D" id="3.30.70.100">
    <property type="match status" value="1"/>
</dbReference>
<accession>A0AAV1SSB4</accession>
<feature type="compositionally biased region" description="Low complexity" evidence="2">
    <location>
        <begin position="1"/>
        <end position="10"/>
    </location>
</feature>
<keyword evidence="4" id="KW-1185">Reference proteome</keyword>
<comment type="caution">
    <text evidence="3">The sequence shown here is derived from an EMBL/GenBank/DDBJ whole genome shotgun (WGS) entry which is preliminary data.</text>
</comment>
<evidence type="ECO:0000313" key="3">
    <source>
        <dbReference type="EMBL" id="CAK7355594.1"/>
    </source>
</evidence>
<feature type="region of interest" description="Disordered" evidence="2">
    <location>
        <begin position="1"/>
        <end position="26"/>
    </location>
</feature>
<dbReference type="PANTHER" id="PTHR45868">
    <property type="entry name" value="HEAVY METAL-ASSOCIATED ISOPRENYLATED PLANT PROTEIN 33-RELATED"/>
    <property type="match status" value="1"/>
</dbReference>
<evidence type="ECO:0008006" key="5">
    <source>
        <dbReference type="Google" id="ProtNLM"/>
    </source>
</evidence>
<reference evidence="3 4" key="1">
    <citation type="submission" date="2024-01" db="EMBL/GenBank/DDBJ databases">
        <authorList>
            <person name="Waweru B."/>
        </authorList>
    </citation>
    <scope>NUCLEOTIDE SEQUENCE [LARGE SCALE GENOMIC DNA]</scope>
</reference>
<evidence type="ECO:0000256" key="1">
    <source>
        <dbReference type="ARBA" id="ARBA00022723"/>
    </source>
</evidence>
<sequence>MSTDATTSAPTPVPTPSTPSPPQTVCELQVDTQSPGWQKTLTKVLKSIEGLSFTIDASRGRARVSGTINPKKLLLILAKAGKHAELLWVHHANNHDKVQGYNTYTNTPMVYGNGYEYYYDYPYNNLYGGMNYYMDDPQQAYLYSLCQDYYPPLYHPPYSYYEQPAMYFPQAPPPVRNQRLQSYCNMM</sequence>
<organism evidence="3 4">
    <name type="scientific">Dovyalis caffra</name>
    <dbReference type="NCBI Taxonomy" id="77055"/>
    <lineage>
        <taxon>Eukaryota</taxon>
        <taxon>Viridiplantae</taxon>
        <taxon>Streptophyta</taxon>
        <taxon>Embryophyta</taxon>
        <taxon>Tracheophyta</taxon>
        <taxon>Spermatophyta</taxon>
        <taxon>Magnoliopsida</taxon>
        <taxon>eudicotyledons</taxon>
        <taxon>Gunneridae</taxon>
        <taxon>Pentapetalae</taxon>
        <taxon>rosids</taxon>
        <taxon>fabids</taxon>
        <taxon>Malpighiales</taxon>
        <taxon>Salicaceae</taxon>
        <taxon>Flacourtieae</taxon>
        <taxon>Dovyalis</taxon>
    </lineage>
</organism>
<protein>
    <recommendedName>
        <fullName evidence="5">HMA domain-containing protein</fullName>
    </recommendedName>
</protein>
<evidence type="ECO:0000256" key="2">
    <source>
        <dbReference type="SAM" id="MobiDB-lite"/>
    </source>
</evidence>
<gene>
    <name evidence="3" type="ORF">DCAF_LOCUS25854</name>
</gene>
<keyword evidence="1" id="KW-0479">Metal-binding</keyword>
<dbReference type="AlphaFoldDB" id="A0AAV1SSB4"/>